<accession>A0A8T0Q7I9</accession>
<dbReference type="EMBL" id="CM029050">
    <property type="protein sequence ID" value="KAG2569943.1"/>
    <property type="molecule type" value="Genomic_DNA"/>
</dbReference>
<evidence type="ECO:0000313" key="14">
    <source>
        <dbReference type="Proteomes" id="UP000823388"/>
    </source>
</evidence>
<dbReference type="InterPro" id="IPR051681">
    <property type="entry name" value="Ser/Thr_Kinases-Pseudokinases"/>
</dbReference>
<feature type="compositionally biased region" description="Polar residues" evidence="10">
    <location>
        <begin position="49"/>
        <end position="64"/>
    </location>
</feature>
<protein>
    <recommendedName>
        <fullName evidence="2">non-specific serine/threonine protein kinase</fullName>
        <ecNumber evidence="2">2.7.11.1</ecNumber>
    </recommendedName>
</protein>
<sequence>MTSRRARARAPGLPPPPPTGEVPRAAAAGTLTSGRRSSTVSWPRESRRSSQTRLPSATSSTGTLSGCRRGQRLAISISYALSSHLHASLLGTVDFHFSAISSYSIDLDVEKPEDVLLHRRILDECANNPDKRPIFHARFLRCIEGQQGPLDSEEKPQGPSTSENGNSGGSLTSTLRDAEFRGSEPCERMLEDLSLERRNVVDDSEDCSVRRDKGIRRIHEIIFSTNDKTKLLAELSTLLSAVGLNICEAHVFSTTDGFCLDIFVVDGWDTEETDGLLQKLKETAARSHASLLNPTNSAAKEKIRELQEKIGDSNVDRNFLQIREKVASGSSGDLFRGNYHGMDVAIKFLRAEHVNDSSKVEFLQEITILKSVNHDNVVRFYGACTKQSKYVIVTEYMPGGNLYDFLHKQKNNLDLTMVLRIAIGISKGMDYLHQNNIVHRDLKTANLLLGSDHVVKIADFGVSRNPSQDGDMTAETGTYRWMAPEVINHKPYDHRADVFSFAIVLWELVTSKIPYENLTPLQAALGVRQGMRLEIPPSVHPQLSEMIQRCWDENPNMRPSFAEITAELEDMLQHLQASKGTNRHSKAKVHKKVQREIE</sequence>
<dbReference type="PRINTS" id="PR00109">
    <property type="entry name" value="TYRKINASE"/>
</dbReference>
<feature type="compositionally biased region" description="Basic residues" evidence="10">
    <location>
        <begin position="581"/>
        <end position="598"/>
    </location>
</feature>
<dbReference type="PROSITE" id="PS00108">
    <property type="entry name" value="PROTEIN_KINASE_ST"/>
    <property type="match status" value="1"/>
</dbReference>
<evidence type="ECO:0000256" key="3">
    <source>
        <dbReference type="ARBA" id="ARBA00022527"/>
    </source>
</evidence>
<dbReference type="Pfam" id="PF07714">
    <property type="entry name" value="PK_Tyr_Ser-Thr"/>
    <property type="match status" value="1"/>
</dbReference>
<evidence type="ECO:0000256" key="1">
    <source>
        <dbReference type="ARBA" id="ARBA00010507"/>
    </source>
</evidence>
<comment type="catalytic activity">
    <reaction evidence="9">
        <text>L-seryl-[protein] + ATP = O-phospho-L-seryl-[protein] + ADP + H(+)</text>
        <dbReference type="Rhea" id="RHEA:17989"/>
        <dbReference type="Rhea" id="RHEA-COMP:9863"/>
        <dbReference type="Rhea" id="RHEA-COMP:11604"/>
        <dbReference type="ChEBI" id="CHEBI:15378"/>
        <dbReference type="ChEBI" id="CHEBI:29999"/>
        <dbReference type="ChEBI" id="CHEBI:30616"/>
        <dbReference type="ChEBI" id="CHEBI:83421"/>
        <dbReference type="ChEBI" id="CHEBI:456216"/>
        <dbReference type="EC" id="2.7.11.1"/>
    </reaction>
</comment>
<evidence type="ECO:0000256" key="9">
    <source>
        <dbReference type="ARBA" id="ARBA00048679"/>
    </source>
</evidence>
<dbReference type="CDD" id="cd13999">
    <property type="entry name" value="STKc_MAP3K-like"/>
    <property type="match status" value="1"/>
</dbReference>
<organism evidence="13 14">
    <name type="scientific">Panicum virgatum</name>
    <name type="common">Blackwell switchgrass</name>
    <dbReference type="NCBI Taxonomy" id="38727"/>
    <lineage>
        <taxon>Eukaryota</taxon>
        <taxon>Viridiplantae</taxon>
        <taxon>Streptophyta</taxon>
        <taxon>Embryophyta</taxon>
        <taxon>Tracheophyta</taxon>
        <taxon>Spermatophyta</taxon>
        <taxon>Magnoliopsida</taxon>
        <taxon>Liliopsida</taxon>
        <taxon>Poales</taxon>
        <taxon>Poaceae</taxon>
        <taxon>PACMAD clade</taxon>
        <taxon>Panicoideae</taxon>
        <taxon>Panicodae</taxon>
        <taxon>Paniceae</taxon>
        <taxon>Panicinae</taxon>
        <taxon>Panicum</taxon>
        <taxon>Panicum sect. Hiantes</taxon>
    </lineage>
</organism>
<feature type="region of interest" description="Disordered" evidence="10">
    <location>
        <begin position="578"/>
        <end position="598"/>
    </location>
</feature>
<feature type="region of interest" description="Disordered" evidence="10">
    <location>
        <begin position="148"/>
        <end position="174"/>
    </location>
</feature>
<dbReference type="SMART" id="SM00220">
    <property type="entry name" value="S_TKc"/>
    <property type="match status" value="1"/>
</dbReference>
<dbReference type="Gene3D" id="1.10.510.10">
    <property type="entry name" value="Transferase(Phosphotransferase) domain 1"/>
    <property type="match status" value="1"/>
</dbReference>
<dbReference type="InterPro" id="IPR011009">
    <property type="entry name" value="Kinase-like_dom_sf"/>
</dbReference>
<dbReference type="InterPro" id="IPR002912">
    <property type="entry name" value="ACT_dom"/>
</dbReference>
<dbReference type="GO" id="GO:0004674">
    <property type="term" value="F:protein serine/threonine kinase activity"/>
    <property type="evidence" value="ECO:0007669"/>
    <property type="project" value="UniProtKB-KW"/>
</dbReference>
<reference evidence="13" key="1">
    <citation type="submission" date="2020-05" db="EMBL/GenBank/DDBJ databases">
        <title>WGS assembly of Panicum virgatum.</title>
        <authorList>
            <person name="Lovell J.T."/>
            <person name="Jenkins J."/>
            <person name="Shu S."/>
            <person name="Juenger T.E."/>
            <person name="Schmutz J."/>
        </authorList>
    </citation>
    <scope>NUCLEOTIDE SEQUENCE</scope>
    <source>
        <strain evidence="13">AP13</strain>
    </source>
</reference>
<evidence type="ECO:0000256" key="6">
    <source>
        <dbReference type="ARBA" id="ARBA00022777"/>
    </source>
</evidence>
<dbReference type="PROSITE" id="PS51671">
    <property type="entry name" value="ACT"/>
    <property type="match status" value="1"/>
</dbReference>
<feature type="region of interest" description="Disordered" evidence="10">
    <location>
        <begin position="1"/>
        <end position="65"/>
    </location>
</feature>
<dbReference type="InterPro" id="IPR045865">
    <property type="entry name" value="ACT-like_dom_sf"/>
</dbReference>
<dbReference type="SUPFAM" id="SSF55021">
    <property type="entry name" value="ACT-like"/>
    <property type="match status" value="1"/>
</dbReference>
<comment type="catalytic activity">
    <reaction evidence="8">
        <text>L-threonyl-[protein] + ATP = O-phospho-L-threonyl-[protein] + ADP + H(+)</text>
        <dbReference type="Rhea" id="RHEA:46608"/>
        <dbReference type="Rhea" id="RHEA-COMP:11060"/>
        <dbReference type="Rhea" id="RHEA-COMP:11605"/>
        <dbReference type="ChEBI" id="CHEBI:15378"/>
        <dbReference type="ChEBI" id="CHEBI:30013"/>
        <dbReference type="ChEBI" id="CHEBI:30616"/>
        <dbReference type="ChEBI" id="CHEBI:61977"/>
        <dbReference type="ChEBI" id="CHEBI:456216"/>
        <dbReference type="EC" id="2.7.11.1"/>
    </reaction>
</comment>
<evidence type="ECO:0000256" key="5">
    <source>
        <dbReference type="ARBA" id="ARBA00022741"/>
    </source>
</evidence>
<evidence type="ECO:0000256" key="8">
    <source>
        <dbReference type="ARBA" id="ARBA00047899"/>
    </source>
</evidence>
<comment type="caution">
    <text evidence="13">The sequence shown here is derived from an EMBL/GenBank/DDBJ whole genome shotgun (WGS) entry which is preliminary data.</text>
</comment>
<evidence type="ECO:0000256" key="7">
    <source>
        <dbReference type="ARBA" id="ARBA00022840"/>
    </source>
</evidence>
<evidence type="ECO:0000259" key="12">
    <source>
        <dbReference type="PROSITE" id="PS51671"/>
    </source>
</evidence>
<feature type="domain" description="ACT" evidence="12">
    <location>
        <begin position="220"/>
        <end position="294"/>
    </location>
</feature>
<keyword evidence="14" id="KW-1185">Reference proteome</keyword>
<keyword evidence="5" id="KW-0547">Nucleotide-binding</keyword>
<feature type="compositionally biased region" description="Polar residues" evidence="10">
    <location>
        <begin position="30"/>
        <end position="41"/>
    </location>
</feature>
<dbReference type="InterPro" id="IPR008271">
    <property type="entry name" value="Ser/Thr_kinase_AS"/>
</dbReference>
<name>A0A8T0Q7I9_PANVG</name>
<dbReference type="EC" id="2.7.11.1" evidence="2"/>
<dbReference type="PROSITE" id="PS50011">
    <property type="entry name" value="PROTEIN_KINASE_DOM"/>
    <property type="match status" value="1"/>
</dbReference>
<gene>
    <name evidence="13" type="ORF">PVAP13_7NG419100</name>
</gene>
<dbReference type="FunFam" id="3.30.200.20:FF:000060">
    <property type="entry name" value="Serine/threonine-protein kinase isoform 1"/>
    <property type="match status" value="1"/>
</dbReference>
<dbReference type="InterPro" id="IPR000719">
    <property type="entry name" value="Prot_kinase_dom"/>
</dbReference>
<keyword evidence="6" id="KW-0418">Kinase</keyword>
<feature type="compositionally biased region" description="Polar residues" evidence="10">
    <location>
        <begin position="158"/>
        <end position="174"/>
    </location>
</feature>
<dbReference type="InterPro" id="IPR001245">
    <property type="entry name" value="Ser-Thr/Tyr_kinase_cat_dom"/>
</dbReference>
<keyword evidence="3" id="KW-0723">Serine/threonine-protein kinase</keyword>
<dbReference type="OrthoDB" id="4062651at2759"/>
<evidence type="ECO:0000259" key="11">
    <source>
        <dbReference type="PROSITE" id="PS50011"/>
    </source>
</evidence>
<dbReference type="AlphaFoldDB" id="A0A8T0Q7I9"/>
<dbReference type="SUPFAM" id="SSF56112">
    <property type="entry name" value="Protein kinase-like (PK-like)"/>
    <property type="match status" value="1"/>
</dbReference>
<evidence type="ECO:0000256" key="2">
    <source>
        <dbReference type="ARBA" id="ARBA00012513"/>
    </source>
</evidence>
<feature type="domain" description="Protein kinase" evidence="11">
    <location>
        <begin position="320"/>
        <end position="572"/>
    </location>
</feature>
<evidence type="ECO:0000256" key="10">
    <source>
        <dbReference type="SAM" id="MobiDB-lite"/>
    </source>
</evidence>
<evidence type="ECO:0000256" key="4">
    <source>
        <dbReference type="ARBA" id="ARBA00022679"/>
    </source>
</evidence>
<dbReference type="Gene3D" id="3.30.200.20">
    <property type="entry name" value="Phosphorylase Kinase, domain 1"/>
    <property type="match status" value="1"/>
</dbReference>
<proteinExistence type="inferred from homology"/>
<dbReference type="PANTHER" id="PTHR44329">
    <property type="entry name" value="SERINE/THREONINE-PROTEIN KINASE TNNI3K-RELATED"/>
    <property type="match status" value="1"/>
</dbReference>
<keyword evidence="7" id="KW-0067">ATP-binding</keyword>
<evidence type="ECO:0000313" key="13">
    <source>
        <dbReference type="EMBL" id="KAG2569943.1"/>
    </source>
</evidence>
<keyword evidence="4" id="KW-0808">Transferase</keyword>
<dbReference type="PANTHER" id="PTHR44329:SF79">
    <property type="entry name" value="OS04G0686650 PROTEIN"/>
    <property type="match status" value="1"/>
</dbReference>
<dbReference type="Proteomes" id="UP000823388">
    <property type="component" value="Chromosome 7N"/>
</dbReference>
<comment type="similarity">
    <text evidence="1">Belongs to the protein kinase superfamily. TKL Ser/Thr protein kinase family. RAF subfamily.</text>
</comment>
<dbReference type="GO" id="GO:0005524">
    <property type="term" value="F:ATP binding"/>
    <property type="evidence" value="ECO:0007669"/>
    <property type="project" value="UniProtKB-KW"/>
</dbReference>